<dbReference type="GO" id="GO:0006094">
    <property type="term" value="P:gluconeogenesis"/>
    <property type="evidence" value="ECO:0007669"/>
    <property type="project" value="UniProtKB-UniRule"/>
</dbReference>
<protein>
    <recommendedName>
        <fullName evidence="8">Glucose-6-phosphate isomerase</fullName>
        <shortName evidence="8">GPI</shortName>
        <ecNumber evidence="8">5.3.1.9</ecNumber>
    </recommendedName>
    <alternativeName>
        <fullName evidence="8">Phosphoglucose isomerase</fullName>
        <shortName evidence="8">PGI</shortName>
    </alternativeName>
    <alternativeName>
        <fullName evidence="8">Phosphohexose isomerase</fullName>
        <shortName evidence="8">PHI</shortName>
    </alternativeName>
</protein>
<evidence type="ECO:0000313" key="11">
    <source>
        <dbReference type="EMBL" id="KNF07783.1"/>
    </source>
</evidence>
<gene>
    <name evidence="8 11" type="primary">pgi</name>
    <name evidence="11" type="ORF">CLPU_12c00560</name>
</gene>
<sequence>MRKIDLSYSDDLLKDHEIIALKEQVILAHNQIHNKTGLGNELLGWLDYPNTYNKEEFNKVKKIAKKIKNDSDILVVIGIGGSYLGARAVIEAINHTFYNLLPKSKRKYPQILFAGNNLSSNYMNDLIEIMEDKDISINVISKSGTTMETTIAFRILKKFMERKYGKEAYKRIYVTTDKEKGLMKTLADKKGYETFVIPDDIGGRFSVLTSVGLLSMAVSGVNIDELINGAKDALEEYSNQNVFENNSYKYAAIRNIFYRKGKDLEILVNYEPSLQFFSEWWKQLFAESEGKDGKGIMPLSLTYSTDLHSLGQYIQDGKRNLFETIINIEKVRSDIRICEDEDDDKEFEFLNGKSVDYVNKKAFEGTKMAHIKGNVPNVVITIPELNEYYLGKLIYFFQKSCALSGYLLGVNPFDQPGVEEYKRNMIRLIKSAQ</sequence>
<keyword evidence="3 8" id="KW-0312">Gluconeogenesis</keyword>
<dbReference type="NCBIfam" id="NF010697">
    <property type="entry name" value="PRK14097.1"/>
    <property type="match status" value="1"/>
</dbReference>
<dbReference type="GO" id="GO:0097367">
    <property type="term" value="F:carbohydrate derivative binding"/>
    <property type="evidence" value="ECO:0007669"/>
    <property type="project" value="InterPro"/>
</dbReference>
<comment type="similarity">
    <text evidence="2 8 9">Belongs to the GPI family.</text>
</comment>
<dbReference type="SUPFAM" id="SSF53697">
    <property type="entry name" value="SIS domain"/>
    <property type="match status" value="1"/>
</dbReference>
<evidence type="ECO:0000256" key="1">
    <source>
        <dbReference type="ARBA" id="ARBA00004926"/>
    </source>
</evidence>
<dbReference type="GO" id="GO:0004347">
    <property type="term" value="F:glucose-6-phosphate isomerase activity"/>
    <property type="evidence" value="ECO:0007669"/>
    <property type="project" value="UniProtKB-UniRule"/>
</dbReference>
<dbReference type="InterPro" id="IPR000210">
    <property type="entry name" value="BTB/POZ_dom"/>
</dbReference>
<feature type="domain" description="BTB" evidence="10">
    <location>
        <begin position="71"/>
        <end position="139"/>
    </location>
</feature>
<evidence type="ECO:0000256" key="6">
    <source>
        <dbReference type="ARBA" id="ARBA00023235"/>
    </source>
</evidence>
<evidence type="ECO:0000256" key="9">
    <source>
        <dbReference type="RuleBase" id="RU000612"/>
    </source>
</evidence>
<dbReference type="InterPro" id="IPR001672">
    <property type="entry name" value="G6P_Isomerase"/>
</dbReference>
<dbReference type="FunFam" id="3.40.50.10490:FF:000016">
    <property type="entry name" value="Glucose-6-phosphate isomerase"/>
    <property type="match status" value="1"/>
</dbReference>
<dbReference type="Proteomes" id="UP000037267">
    <property type="component" value="Unassembled WGS sequence"/>
</dbReference>
<accession>A0A0L0W880</accession>
<comment type="pathway">
    <text evidence="8">Carbohydrate biosynthesis; gluconeogenesis.</text>
</comment>
<dbReference type="InterPro" id="IPR046348">
    <property type="entry name" value="SIS_dom_sf"/>
</dbReference>
<dbReference type="PANTHER" id="PTHR11469">
    <property type="entry name" value="GLUCOSE-6-PHOSPHATE ISOMERASE"/>
    <property type="match status" value="1"/>
</dbReference>
<keyword evidence="6 8" id="KW-0413">Isomerase</keyword>
<dbReference type="PROSITE" id="PS00765">
    <property type="entry name" value="P_GLUCOSE_ISOMERASE_1"/>
    <property type="match status" value="1"/>
</dbReference>
<dbReference type="GO" id="GO:0006096">
    <property type="term" value="P:glycolytic process"/>
    <property type="evidence" value="ECO:0007669"/>
    <property type="project" value="UniProtKB-UniRule"/>
</dbReference>
<dbReference type="PROSITE" id="PS00174">
    <property type="entry name" value="P_GLUCOSE_ISOMERASE_2"/>
    <property type="match status" value="1"/>
</dbReference>
<keyword evidence="12" id="KW-1185">Reference proteome</keyword>
<comment type="catalytic activity">
    <reaction evidence="7 8 9">
        <text>alpha-D-glucose 6-phosphate = beta-D-fructose 6-phosphate</text>
        <dbReference type="Rhea" id="RHEA:11816"/>
        <dbReference type="ChEBI" id="CHEBI:57634"/>
        <dbReference type="ChEBI" id="CHEBI:58225"/>
        <dbReference type="EC" id="5.3.1.9"/>
    </reaction>
</comment>
<evidence type="ECO:0000256" key="7">
    <source>
        <dbReference type="ARBA" id="ARBA00029321"/>
    </source>
</evidence>
<evidence type="ECO:0000256" key="3">
    <source>
        <dbReference type="ARBA" id="ARBA00022432"/>
    </source>
</evidence>
<evidence type="ECO:0000313" key="12">
    <source>
        <dbReference type="Proteomes" id="UP000037267"/>
    </source>
</evidence>
<dbReference type="EC" id="5.3.1.9" evidence="8"/>
<keyword evidence="4 8" id="KW-0963">Cytoplasm</keyword>
<evidence type="ECO:0000256" key="4">
    <source>
        <dbReference type="ARBA" id="ARBA00022490"/>
    </source>
</evidence>
<dbReference type="PROSITE" id="PS51463">
    <property type="entry name" value="P_GLUCOSE_ISOMERASE_3"/>
    <property type="match status" value="1"/>
</dbReference>
<dbReference type="InterPro" id="IPR018189">
    <property type="entry name" value="Phosphoglucose_isomerase_CS"/>
</dbReference>
<dbReference type="UniPathway" id="UPA00109">
    <property type="reaction ID" value="UER00181"/>
</dbReference>
<dbReference type="HAMAP" id="MF_00473">
    <property type="entry name" value="G6P_isomerase"/>
    <property type="match status" value="1"/>
</dbReference>
<dbReference type="OrthoDB" id="140919at2"/>
<dbReference type="UniPathway" id="UPA00138"/>
<feature type="active site" evidence="8">
    <location>
        <position position="422"/>
    </location>
</feature>
<dbReference type="EMBL" id="LGSS01000012">
    <property type="protein sequence ID" value="KNF07783.1"/>
    <property type="molecule type" value="Genomic_DNA"/>
</dbReference>
<comment type="function">
    <text evidence="8">Catalyzes the reversible isomerization of glucose-6-phosphate to fructose-6-phosphate.</text>
</comment>
<dbReference type="InterPro" id="IPR035482">
    <property type="entry name" value="SIS_PGI_2"/>
</dbReference>
<evidence type="ECO:0000256" key="2">
    <source>
        <dbReference type="ARBA" id="ARBA00006604"/>
    </source>
</evidence>
<dbReference type="GO" id="GO:0048029">
    <property type="term" value="F:monosaccharide binding"/>
    <property type="evidence" value="ECO:0007669"/>
    <property type="project" value="TreeGrafter"/>
</dbReference>
<dbReference type="PANTHER" id="PTHR11469:SF1">
    <property type="entry name" value="GLUCOSE-6-PHOSPHATE ISOMERASE"/>
    <property type="match status" value="1"/>
</dbReference>
<dbReference type="Pfam" id="PF00342">
    <property type="entry name" value="PGI"/>
    <property type="match status" value="2"/>
</dbReference>
<dbReference type="CDD" id="cd05015">
    <property type="entry name" value="SIS_PGI_1"/>
    <property type="match status" value="1"/>
</dbReference>
<dbReference type="CDD" id="cd05016">
    <property type="entry name" value="SIS_PGI_2"/>
    <property type="match status" value="1"/>
</dbReference>
<name>A0A0L0W880_GOTPU</name>
<dbReference type="RefSeq" id="WP_050355909.1">
    <property type="nucleotide sequence ID" value="NZ_LGSS01000012.1"/>
</dbReference>
<dbReference type="PRINTS" id="PR00662">
    <property type="entry name" value="G6PISOMERASE"/>
</dbReference>
<dbReference type="PATRIC" id="fig|1503.3.peg.340"/>
<proteinExistence type="inferred from homology"/>
<keyword evidence="5 8" id="KW-0324">Glycolysis</keyword>
<feature type="active site" description="Proton donor" evidence="8">
    <location>
        <position position="287"/>
    </location>
</feature>
<evidence type="ECO:0000259" key="10">
    <source>
        <dbReference type="PROSITE" id="PS50097"/>
    </source>
</evidence>
<comment type="pathway">
    <text evidence="1 8 9">Carbohydrate degradation; glycolysis; D-glyceraldehyde 3-phosphate and glycerone phosphate from D-glucose: step 2/4.</text>
</comment>
<comment type="caution">
    <text evidence="11">The sequence shown here is derived from an EMBL/GenBank/DDBJ whole genome shotgun (WGS) entry which is preliminary data.</text>
</comment>
<dbReference type="STRING" id="1503.CLPU_12c00560"/>
<comment type="subcellular location">
    <subcellularLocation>
        <location evidence="8">Cytoplasm</location>
    </subcellularLocation>
</comment>
<evidence type="ECO:0000256" key="8">
    <source>
        <dbReference type="HAMAP-Rule" id="MF_00473"/>
    </source>
</evidence>
<evidence type="ECO:0000256" key="5">
    <source>
        <dbReference type="ARBA" id="ARBA00023152"/>
    </source>
</evidence>
<comment type="caution">
    <text evidence="8">Lacks conserved residue(s) required for the propagation of feature annotation.</text>
</comment>
<dbReference type="GO" id="GO:0005829">
    <property type="term" value="C:cytosol"/>
    <property type="evidence" value="ECO:0007669"/>
    <property type="project" value="TreeGrafter"/>
</dbReference>
<dbReference type="GO" id="GO:0051156">
    <property type="term" value="P:glucose 6-phosphate metabolic process"/>
    <property type="evidence" value="ECO:0007669"/>
    <property type="project" value="TreeGrafter"/>
</dbReference>
<dbReference type="FunFam" id="3.40.50.10490:FF:000015">
    <property type="entry name" value="Glucose-6-phosphate isomerase"/>
    <property type="match status" value="1"/>
</dbReference>
<dbReference type="PROSITE" id="PS50097">
    <property type="entry name" value="BTB"/>
    <property type="match status" value="1"/>
</dbReference>
<reference evidence="12" key="1">
    <citation type="submission" date="2015-07" db="EMBL/GenBank/DDBJ databases">
        <title>Draft genome sequence of the purine-degrading Gottschalkia purinilyticum DSM 1384 (formerly Clostridium purinilyticum).</title>
        <authorList>
            <person name="Poehlein A."/>
            <person name="Schiel-Bengelsdorf B."/>
            <person name="Bengelsdorf F.R."/>
            <person name="Daniel R."/>
            <person name="Duerre P."/>
        </authorList>
    </citation>
    <scope>NUCLEOTIDE SEQUENCE [LARGE SCALE GENOMIC DNA]</scope>
    <source>
        <strain evidence="12">DSM 1384</strain>
    </source>
</reference>
<dbReference type="AlphaFoldDB" id="A0A0L0W880"/>
<dbReference type="InterPro" id="IPR035476">
    <property type="entry name" value="SIS_PGI_1"/>
</dbReference>
<organism evidence="11 12">
    <name type="scientific">Gottschalkia purinilytica</name>
    <name type="common">Clostridium purinilyticum</name>
    <dbReference type="NCBI Taxonomy" id="1503"/>
    <lineage>
        <taxon>Bacteria</taxon>
        <taxon>Bacillati</taxon>
        <taxon>Bacillota</taxon>
        <taxon>Tissierellia</taxon>
        <taxon>Tissierellales</taxon>
        <taxon>Gottschalkiaceae</taxon>
        <taxon>Gottschalkia</taxon>
    </lineage>
</organism>
<dbReference type="Gene3D" id="3.40.50.10490">
    <property type="entry name" value="Glucose-6-phosphate isomerase like protein, domain 1"/>
    <property type="match status" value="2"/>
</dbReference>